<evidence type="ECO:0008006" key="9">
    <source>
        <dbReference type="Google" id="ProtNLM"/>
    </source>
</evidence>
<dbReference type="GO" id="GO:0016192">
    <property type="term" value="P:vesicle-mediated transport"/>
    <property type="evidence" value="ECO:0007669"/>
    <property type="project" value="UniProtKB-ARBA"/>
</dbReference>
<dbReference type="SMART" id="SM00312">
    <property type="entry name" value="PX"/>
    <property type="match status" value="1"/>
</dbReference>
<keyword evidence="2" id="KW-0926">Vacuole</keyword>
<reference evidence="7 8" key="1">
    <citation type="submission" date="2014-02" db="EMBL/GenBank/DDBJ databases">
        <title>Transposable element dynamics among asymbiotic and ectomycorrhizal Amanita fungi.</title>
        <authorList>
            <consortium name="DOE Joint Genome Institute"/>
            <person name="Hess J."/>
            <person name="Skrede I."/>
            <person name="Wolfe B."/>
            <person name="LaButti K."/>
            <person name="Ohm R.A."/>
            <person name="Grigoriev I.V."/>
            <person name="Pringle A."/>
        </authorList>
    </citation>
    <scope>NUCLEOTIDE SEQUENCE [LARGE SCALE GENOMIC DNA]</scope>
    <source>
        <strain evidence="7 8">SKay4041</strain>
    </source>
</reference>
<proteinExistence type="predicted"/>
<dbReference type="GO" id="GO:0000329">
    <property type="term" value="C:fungal-type vacuole membrane"/>
    <property type="evidence" value="ECO:0007669"/>
    <property type="project" value="UniProtKB-ARBA"/>
</dbReference>
<protein>
    <recommendedName>
        <fullName evidence="9">Syntaxin</fullName>
    </recommendedName>
</protein>
<dbReference type="Proteomes" id="UP000242287">
    <property type="component" value="Unassembled WGS sequence"/>
</dbReference>
<feature type="domain" description="T-SNARE coiled-coil homology" evidence="5">
    <location>
        <begin position="301"/>
        <end position="363"/>
    </location>
</feature>
<dbReference type="CDD" id="cd06897">
    <property type="entry name" value="PX_SNARE"/>
    <property type="match status" value="1"/>
</dbReference>
<dbReference type="InterPro" id="IPR000727">
    <property type="entry name" value="T_SNARE_dom"/>
</dbReference>
<dbReference type="STRING" id="703135.A0A2A9P0E7"/>
<dbReference type="EMBL" id="KZ301969">
    <property type="protein sequence ID" value="PFH54531.1"/>
    <property type="molecule type" value="Genomic_DNA"/>
</dbReference>
<comment type="function">
    <text evidence="4">Essential for proper morphogenesis of the vacuole. May exist as structural reinforcement on the surface of the vacuolar membrane and be required for maintenance against rupture by osmotic pressure.</text>
</comment>
<dbReference type="OrthoDB" id="428895at2759"/>
<sequence>MAAIQAIYVKGYEERLTPKPHTVYRIEIQANVRSWQMWRRYSEFDDLHTELTKSAGSPPPCPLPPKHKFALLRSHNDSKLLEERKIGLEKYLRAILSSKDDRWRESFAFCEFLGVPIGKTPTLGGNSRATGMQFTLSSWLDEHMELQARIREVRADINKRDTLADAGDISASHKANVSAKTKLAGVLARIGTLGEGLRELGMHGLSEGELQRRTDMVARLQDDCEKLGKMVTVARQSSKLSAGLTATGRRAASESDREALLGNPSIPGNFRPVTRIFGASQPKETEITRPLDDHGLLNLQQTQILQQDSQLSQLTAILQRQRHLGEAISTEIAGQIEMLDDLSNEVDRVGAKLTTTSRQMNRLG</sequence>
<evidence type="ECO:0000256" key="4">
    <source>
        <dbReference type="ARBA" id="ARBA00054927"/>
    </source>
</evidence>
<dbReference type="GO" id="GO:0097576">
    <property type="term" value="P:vacuole fusion"/>
    <property type="evidence" value="ECO:0007669"/>
    <property type="project" value="UniProtKB-ARBA"/>
</dbReference>
<feature type="domain" description="PX" evidence="6">
    <location>
        <begin position="2"/>
        <end position="119"/>
    </location>
</feature>
<dbReference type="CDD" id="cd15858">
    <property type="entry name" value="SNARE_VAM7"/>
    <property type="match status" value="1"/>
</dbReference>
<dbReference type="AlphaFoldDB" id="A0A2A9P0E7"/>
<dbReference type="Gene3D" id="1.20.5.110">
    <property type="match status" value="1"/>
</dbReference>
<keyword evidence="8" id="KW-1185">Reference proteome</keyword>
<dbReference type="SUPFAM" id="SSF64268">
    <property type="entry name" value="PX domain"/>
    <property type="match status" value="1"/>
</dbReference>
<gene>
    <name evidence="7" type="ORF">AMATHDRAFT_134312</name>
</gene>
<dbReference type="PANTHER" id="PTHR22775">
    <property type="entry name" value="SORTING NEXIN"/>
    <property type="match status" value="1"/>
</dbReference>
<dbReference type="SUPFAM" id="SSF58038">
    <property type="entry name" value="SNARE fusion complex"/>
    <property type="match status" value="1"/>
</dbReference>
<keyword evidence="3" id="KW-0175">Coiled coil</keyword>
<dbReference type="GO" id="GO:0007034">
    <property type="term" value="P:vacuolar transport"/>
    <property type="evidence" value="ECO:0007669"/>
    <property type="project" value="UniProtKB-ARBA"/>
</dbReference>
<dbReference type="PROSITE" id="PS50192">
    <property type="entry name" value="T_SNARE"/>
    <property type="match status" value="1"/>
</dbReference>
<name>A0A2A9P0E7_9AGAR</name>
<dbReference type="PROSITE" id="PS50195">
    <property type="entry name" value="PX"/>
    <property type="match status" value="1"/>
</dbReference>
<dbReference type="InterPro" id="IPR001683">
    <property type="entry name" value="PX_dom"/>
</dbReference>
<dbReference type="InterPro" id="IPR036871">
    <property type="entry name" value="PX_dom_sf"/>
</dbReference>
<evidence type="ECO:0000259" key="5">
    <source>
        <dbReference type="PROSITE" id="PS50192"/>
    </source>
</evidence>
<dbReference type="Pfam" id="PF00787">
    <property type="entry name" value="PX"/>
    <property type="match status" value="1"/>
</dbReference>
<evidence type="ECO:0000256" key="3">
    <source>
        <dbReference type="ARBA" id="ARBA00023054"/>
    </source>
</evidence>
<accession>A0A2A9P0E7</accession>
<organism evidence="7 8">
    <name type="scientific">Amanita thiersii Skay4041</name>
    <dbReference type="NCBI Taxonomy" id="703135"/>
    <lineage>
        <taxon>Eukaryota</taxon>
        <taxon>Fungi</taxon>
        <taxon>Dikarya</taxon>
        <taxon>Basidiomycota</taxon>
        <taxon>Agaricomycotina</taxon>
        <taxon>Agaricomycetes</taxon>
        <taxon>Agaricomycetidae</taxon>
        <taxon>Agaricales</taxon>
        <taxon>Pluteineae</taxon>
        <taxon>Amanitaceae</taxon>
        <taxon>Amanita</taxon>
    </lineage>
</organism>
<dbReference type="FunFam" id="1.20.5.110:FF:000058">
    <property type="entry name" value="VAM7p Vacuolar SNARE protein"/>
    <property type="match status" value="1"/>
</dbReference>
<evidence type="ECO:0000313" key="7">
    <source>
        <dbReference type="EMBL" id="PFH54531.1"/>
    </source>
</evidence>
<dbReference type="SMART" id="SM00397">
    <property type="entry name" value="t_SNARE"/>
    <property type="match status" value="1"/>
</dbReference>
<evidence type="ECO:0000256" key="1">
    <source>
        <dbReference type="ARBA" id="ARBA00004116"/>
    </source>
</evidence>
<dbReference type="Gene3D" id="3.30.1520.10">
    <property type="entry name" value="Phox-like domain"/>
    <property type="match status" value="1"/>
</dbReference>
<dbReference type="PANTHER" id="PTHR22775:SF3">
    <property type="entry name" value="SORTING NEXIN-13"/>
    <property type="match status" value="1"/>
</dbReference>
<dbReference type="GO" id="GO:0035091">
    <property type="term" value="F:phosphatidylinositol binding"/>
    <property type="evidence" value="ECO:0007669"/>
    <property type="project" value="InterPro"/>
</dbReference>
<evidence type="ECO:0000259" key="6">
    <source>
        <dbReference type="PROSITE" id="PS50195"/>
    </source>
</evidence>
<evidence type="ECO:0000256" key="2">
    <source>
        <dbReference type="ARBA" id="ARBA00022554"/>
    </source>
</evidence>
<comment type="subcellular location">
    <subcellularLocation>
        <location evidence="1">Vacuole</location>
    </subcellularLocation>
</comment>
<evidence type="ECO:0000313" key="8">
    <source>
        <dbReference type="Proteomes" id="UP000242287"/>
    </source>
</evidence>